<feature type="transmembrane region" description="Helical" evidence="2">
    <location>
        <begin position="136"/>
        <end position="158"/>
    </location>
</feature>
<name>B5HS48_STRX2</name>
<organism evidence="3 4">
    <name type="scientific">Streptomyces sviceus (strain ATCC 29083 / DSM 924 / JCM 4929 / NBRC 13980 / NCIMB 11184 / NRRL 5439 / UC 5370)</name>
    <dbReference type="NCBI Taxonomy" id="463191"/>
    <lineage>
        <taxon>Bacteria</taxon>
        <taxon>Bacillati</taxon>
        <taxon>Actinomycetota</taxon>
        <taxon>Actinomycetes</taxon>
        <taxon>Kitasatosporales</taxon>
        <taxon>Streptomycetaceae</taxon>
        <taxon>Streptomyces</taxon>
    </lineage>
</organism>
<reference evidence="3" key="1">
    <citation type="submission" date="2009-10" db="EMBL/GenBank/DDBJ databases">
        <title>The genome sequence of Streptomyces sviceus strain ATCC 29083.</title>
        <authorList>
            <consortium name="The Broad Institute Genome Sequencing Platform"/>
            <consortium name="Broad Institute Microbial Sequencing Center"/>
            <person name="Fischbach M."/>
            <person name="Godfrey P."/>
            <person name="Ward D."/>
            <person name="Young S."/>
            <person name="Zeng Q."/>
            <person name="Koehrsen M."/>
            <person name="Alvarado L."/>
            <person name="Berlin A.M."/>
            <person name="Bochicchio J."/>
            <person name="Borenstein D."/>
            <person name="Chapman S.B."/>
            <person name="Chen Z."/>
            <person name="Engels R."/>
            <person name="Freedman E."/>
            <person name="Gellesch M."/>
            <person name="Goldberg J."/>
            <person name="Griggs A."/>
            <person name="Gujja S."/>
            <person name="Heilman E.R."/>
            <person name="Heiman D.I."/>
            <person name="Hepburn T.A."/>
            <person name="Howarth C."/>
            <person name="Jen D."/>
            <person name="Larson L."/>
            <person name="Lewis B."/>
            <person name="Mehta T."/>
            <person name="Park D."/>
            <person name="Pearson M."/>
            <person name="Richards J."/>
            <person name="Roberts A."/>
            <person name="Saif S."/>
            <person name="Shea T.D."/>
            <person name="Shenoy N."/>
            <person name="Sisk P."/>
            <person name="Stolte C."/>
            <person name="Sykes S.N."/>
            <person name="Thomson T."/>
            <person name="Walk T."/>
            <person name="White J."/>
            <person name="Yandava C."/>
            <person name="Straight P."/>
            <person name="Clardy J."/>
            <person name="Hung D."/>
            <person name="Kolter R."/>
            <person name="Mekalanos J."/>
            <person name="Walker S."/>
            <person name="Walsh C.T."/>
            <person name="Wieland-Brown L.C."/>
            <person name="Haas B."/>
            <person name="Nusbaum C."/>
            <person name="Birren B."/>
        </authorList>
    </citation>
    <scope>NUCLEOTIDE SEQUENCE [LARGE SCALE GENOMIC DNA]</scope>
    <source>
        <strain evidence="3">ATCC 29083</strain>
    </source>
</reference>
<protein>
    <submittedName>
        <fullName evidence="3">Integral membrane protein</fullName>
    </submittedName>
</protein>
<proteinExistence type="predicted"/>
<feature type="transmembrane region" description="Helical" evidence="2">
    <location>
        <begin position="62"/>
        <end position="82"/>
    </location>
</feature>
<dbReference type="HOGENOM" id="CLU_085726_0_0_11"/>
<dbReference type="EMBL" id="CM000951">
    <property type="protein sequence ID" value="EDY55653.1"/>
    <property type="molecule type" value="Genomic_DNA"/>
</dbReference>
<feature type="transmembrane region" description="Helical" evidence="2">
    <location>
        <begin position="21"/>
        <end position="42"/>
    </location>
</feature>
<evidence type="ECO:0000313" key="4">
    <source>
        <dbReference type="Proteomes" id="UP000002785"/>
    </source>
</evidence>
<gene>
    <name evidence="3" type="ORF">SSEG_02233</name>
</gene>
<feature type="transmembrane region" description="Helical" evidence="2">
    <location>
        <begin position="220"/>
        <end position="241"/>
    </location>
</feature>
<keyword evidence="2" id="KW-0812">Transmembrane</keyword>
<evidence type="ECO:0000256" key="2">
    <source>
        <dbReference type="SAM" id="Phobius"/>
    </source>
</evidence>
<sequence length="272" mass="29649">MKCLTALRFTVAAHLRNRLALVLAITFVPTWILVVRACAYGATLHFHEHAAGGIIAASNNRVTQVNSALNAVTVITGFMMFMEAFKSGPLDRRLVLAGFPRRYLMAGRVFALVVVAAVLAVYTAGLLELSWHQDQFGALVLAIFAANTAYGGIGLLLATLLRGELEGFFVIIMLSLMDAALQNPGMNPLANQWGLRYVPMYTASQSAYAASFTHVWPGSYLAGGLVWFIGCAAGGLLIFALRTHSYRRSSTHVGPRQTPANRRRDPVRLRVR</sequence>
<evidence type="ECO:0000256" key="1">
    <source>
        <dbReference type="SAM" id="MobiDB-lite"/>
    </source>
</evidence>
<feature type="transmembrane region" description="Helical" evidence="2">
    <location>
        <begin position="165"/>
        <end position="181"/>
    </location>
</feature>
<keyword evidence="2" id="KW-0472">Membrane</keyword>
<feature type="compositionally biased region" description="Basic and acidic residues" evidence="1">
    <location>
        <begin position="262"/>
        <end position="272"/>
    </location>
</feature>
<dbReference type="Proteomes" id="UP000002785">
    <property type="component" value="Chromosome"/>
</dbReference>
<keyword evidence="4" id="KW-1185">Reference proteome</keyword>
<feature type="transmembrane region" description="Helical" evidence="2">
    <location>
        <begin position="103"/>
        <end position="124"/>
    </location>
</feature>
<accession>B5HS48</accession>
<dbReference type="AlphaFoldDB" id="B5HS48"/>
<feature type="region of interest" description="Disordered" evidence="1">
    <location>
        <begin position="250"/>
        <end position="272"/>
    </location>
</feature>
<dbReference type="eggNOG" id="ENOG502Z977">
    <property type="taxonomic scope" value="Bacteria"/>
</dbReference>
<keyword evidence="2" id="KW-1133">Transmembrane helix</keyword>
<evidence type="ECO:0000313" key="3">
    <source>
        <dbReference type="EMBL" id="EDY55653.1"/>
    </source>
</evidence>